<keyword evidence="2" id="KW-0677">Repeat</keyword>
<gene>
    <name evidence="6" type="ordered locus">AXX17_At3g39700</name>
</gene>
<dbReference type="Pfam" id="PF22926">
    <property type="entry name" value="C1-like_CT"/>
    <property type="match status" value="1"/>
</dbReference>
<proteinExistence type="predicted"/>
<dbReference type="PANTHER" id="PTHR32410:SF179">
    <property type="entry name" value="CYSTEINE_HISTIDINE-RICH C1 DOMAIN FAMILY PROTEIN"/>
    <property type="match status" value="1"/>
</dbReference>
<evidence type="ECO:0000256" key="2">
    <source>
        <dbReference type="ARBA" id="ARBA00022737"/>
    </source>
</evidence>
<dbReference type="SUPFAM" id="SSF57889">
    <property type="entry name" value="Cysteine-rich domain"/>
    <property type="match status" value="5"/>
</dbReference>
<dbReference type="SMART" id="SM00249">
    <property type="entry name" value="PHD"/>
    <property type="match status" value="3"/>
</dbReference>
<dbReference type="GO" id="GO:0008270">
    <property type="term" value="F:zinc ion binding"/>
    <property type="evidence" value="ECO:0007669"/>
    <property type="project" value="UniProtKB-KW"/>
</dbReference>
<keyword evidence="1" id="KW-0479">Metal-binding</keyword>
<dbReference type="PANTHER" id="PTHR32410">
    <property type="entry name" value="CYSTEINE/HISTIDINE-RICH C1 DOMAIN FAMILY PROTEIN"/>
    <property type="match status" value="1"/>
</dbReference>
<protein>
    <recommendedName>
        <fullName evidence="5">Zinc finger PHD-type domain-containing protein</fullName>
    </recommendedName>
</protein>
<dbReference type="InterPro" id="IPR004146">
    <property type="entry name" value="DC1"/>
</dbReference>
<dbReference type="InterPro" id="IPR053192">
    <property type="entry name" value="Vacuole_Formation_Reg"/>
</dbReference>
<feature type="domain" description="Zinc finger PHD-type" evidence="5">
    <location>
        <begin position="255"/>
        <end position="315"/>
    </location>
</feature>
<dbReference type="Pfam" id="PF03107">
    <property type="entry name" value="C1_2"/>
    <property type="match status" value="6"/>
</dbReference>
<evidence type="ECO:0000259" key="5">
    <source>
        <dbReference type="SMART" id="SM00249"/>
    </source>
</evidence>
<dbReference type="InterPro" id="IPR046349">
    <property type="entry name" value="C1-like_sf"/>
</dbReference>
<dbReference type="ExpressionAtlas" id="A0A178VLB1">
    <property type="expression patterns" value="baseline and differential"/>
</dbReference>
<dbReference type="InterPro" id="IPR001965">
    <property type="entry name" value="Znf_PHD"/>
</dbReference>
<sequence>MAILSIKLPIHIHPLSLSFRFHDRCEGCSFRNQGEYYGGYRCNDSDCNRVLFHKECAESPLEINHPSHPEHPLRLTERPPRYECDICGIHHLADVPYFYHCSICDFNVDTSCARKPPPPPTHDFQDLPSVFPKISGIYNCCGVCGHSVVAGKYYYSLPSRDQYAHLECIYHEKKVNLPFHPNHPLELTISKSLPDDAEKACVLCGVRSEIVMYYCLICDFSMCLNCVRSPPPLVIEHSKTHEHHLTLLSRRISFTCNVCGMHEDGQVSYLCLQCGFMVHRSCIGLPHVIIINRHVHRITLTNHIGPGYSDCGVCRRPVNQFHGAYTCFICPKYVVHSQCATSYNVWDGIELEGIPEEAEDLPFKVVGDNLINHFSHEKHNLRLTNEDVIYDESSRCEACIFPLNSGSIYCCDQCTFFLHEKCAHLPMKRRHLIYNRPFTLHARGKDLQIDWFSCDACGKQSTGFRYISDDLMLDVHCSSVSEPFVHDGHVHPLYYKEEASTKCDSCHKLSYNMLGCDVCDFSLDFCCANLPKTLKHKYDRHPLSLCYGEKASGKYWCDICETEMDPSKWFYTCDDCVVTFHIDCVFGDFSRFIAGSIFETIIYTFEVVPTKDTTRQLCSQCHSRCKTPFILKALSQTEDYCICSLKCLSSYFSKL</sequence>
<keyword evidence="4" id="KW-0862">Zinc</keyword>
<dbReference type="InterPro" id="IPR054483">
    <property type="entry name" value="DC1-like_CT"/>
</dbReference>
<evidence type="ECO:0000256" key="4">
    <source>
        <dbReference type="ARBA" id="ARBA00022833"/>
    </source>
</evidence>
<organism evidence="6 7">
    <name type="scientific">Arabidopsis thaliana</name>
    <name type="common">Mouse-ear cress</name>
    <dbReference type="NCBI Taxonomy" id="3702"/>
    <lineage>
        <taxon>Eukaryota</taxon>
        <taxon>Viridiplantae</taxon>
        <taxon>Streptophyta</taxon>
        <taxon>Embryophyta</taxon>
        <taxon>Tracheophyta</taxon>
        <taxon>Spermatophyta</taxon>
        <taxon>Magnoliopsida</taxon>
        <taxon>eudicotyledons</taxon>
        <taxon>Gunneridae</taxon>
        <taxon>Pentapetalae</taxon>
        <taxon>rosids</taxon>
        <taxon>malvids</taxon>
        <taxon>Brassicales</taxon>
        <taxon>Brassicaceae</taxon>
        <taxon>Camelineae</taxon>
        <taxon>Arabidopsis</taxon>
    </lineage>
</organism>
<dbReference type="Proteomes" id="UP000078284">
    <property type="component" value="Chromosome 3"/>
</dbReference>
<evidence type="ECO:0000256" key="3">
    <source>
        <dbReference type="ARBA" id="ARBA00022771"/>
    </source>
</evidence>
<keyword evidence="3" id="KW-0863">Zinc-finger</keyword>
<comment type="caution">
    <text evidence="6">The sequence shown here is derived from an EMBL/GenBank/DDBJ whole genome shotgun (WGS) entry which is preliminary data.</text>
</comment>
<dbReference type="AlphaFoldDB" id="A0A178VLB1"/>
<evidence type="ECO:0000256" key="1">
    <source>
        <dbReference type="ARBA" id="ARBA00022723"/>
    </source>
</evidence>
<evidence type="ECO:0000313" key="6">
    <source>
        <dbReference type="EMBL" id="OAP06518.1"/>
    </source>
</evidence>
<dbReference type="EMBL" id="LUHQ01000003">
    <property type="protein sequence ID" value="OAP06518.1"/>
    <property type="molecule type" value="Genomic_DNA"/>
</dbReference>
<accession>A0A178VLB1</accession>
<feature type="domain" description="Zinc finger PHD-type" evidence="5">
    <location>
        <begin position="556"/>
        <end position="622"/>
    </location>
</feature>
<reference evidence="7" key="1">
    <citation type="journal article" date="2016" name="Proc. Natl. Acad. Sci. U.S.A.">
        <title>Chromosome-level assembly of Arabidopsis thaliana Ler reveals the extent of translocation and inversion polymorphisms.</title>
        <authorList>
            <person name="Zapata L."/>
            <person name="Ding J."/>
            <person name="Willing E.M."/>
            <person name="Hartwig B."/>
            <person name="Bezdan D."/>
            <person name="Jiao W.B."/>
            <person name="Patel V."/>
            <person name="Velikkakam James G."/>
            <person name="Koornneef M."/>
            <person name="Ossowski S."/>
            <person name="Schneeberger K."/>
        </authorList>
    </citation>
    <scope>NUCLEOTIDE SEQUENCE [LARGE SCALE GENOMIC DNA]</scope>
    <source>
        <strain evidence="7">cv. Landsberg erecta</strain>
    </source>
</reference>
<evidence type="ECO:0000313" key="7">
    <source>
        <dbReference type="Proteomes" id="UP000078284"/>
    </source>
</evidence>
<name>A0A178VLB1_ARATH</name>
<feature type="domain" description="Zinc finger PHD-type" evidence="5">
    <location>
        <begin position="395"/>
        <end position="458"/>
    </location>
</feature>